<dbReference type="GO" id="GO:0006281">
    <property type="term" value="P:DNA repair"/>
    <property type="evidence" value="ECO:0007669"/>
    <property type="project" value="UniProtKB-KW"/>
</dbReference>
<keyword evidence="7 12" id="KW-0378">Hydrolase</keyword>
<dbReference type="SUPFAM" id="SSF53098">
    <property type="entry name" value="Ribonuclease H-like"/>
    <property type="match status" value="1"/>
</dbReference>
<evidence type="ECO:0000313" key="12">
    <source>
        <dbReference type="EMBL" id="VTM57225.1"/>
    </source>
</evidence>
<dbReference type="GO" id="GO:0016787">
    <property type="term" value="F:hydrolase activity"/>
    <property type="evidence" value="ECO:0007669"/>
    <property type="project" value="UniProtKB-KW"/>
</dbReference>
<dbReference type="PANTHER" id="PTHR30194">
    <property type="entry name" value="CROSSOVER JUNCTION ENDODEOXYRIBONUCLEASE RUVC"/>
    <property type="match status" value="1"/>
</dbReference>
<dbReference type="Gene3D" id="3.30.420.10">
    <property type="entry name" value="Ribonuclease H-like superfamily/Ribonuclease H"/>
    <property type="match status" value="1"/>
</dbReference>
<evidence type="ECO:0000256" key="11">
    <source>
        <dbReference type="ARBA" id="ARBA00023204"/>
    </source>
</evidence>
<reference evidence="12" key="1">
    <citation type="submission" date="2019-04" db="EMBL/GenBank/DDBJ databases">
        <authorList>
            <consortium name="Pathogen Informatics"/>
        </authorList>
    </citation>
    <scope>NUCLEOTIDE SEQUENCE</scope>
    <source>
        <strain evidence="12">NCTC9183</strain>
    </source>
</reference>
<dbReference type="GO" id="GO:0006310">
    <property type="term" value="P:DNA recombination"/>
    <property type="evidence" value="ECO:0007669"/>
    <property type="project" value="UniProtKB-KW"/>
</dbReference>
<dbReference type="InterPro" id="IPR002176">
    <property type="entry name" value="X-over_junc_endoDNase_RuvC"/>
</dbReference>
<keyword evidence="11" id="KW-0234">DNA repair</keyword>
<evidence type="ECO:0000256" key="8">
    <source>
        <dbReference type="ARBA" id="ARBA00022842"/>
    </source>
</evidence>
<dbReference type="GO" id="GO:0046872">
    <property type="term" value="F:metal ion binding"/>
    <property type="evidence" value="ECO:0007669"/>
    <property type="project" value="UniProtKB-KW"/>
</dbReference>
<dbReference type="EMBL" id="CABDVL010000003">
    <property type="protein sequence ID" value="VTM57225.1"/>
    <property type="molecule type" value="Genomic_DNA"/>
</dbReference>
<dbReference type="GO" id="GO:0003677">
    <property type="term" value="F:DNA binding"/>
    <property type="evidence" value="ECO:0007669"/>
    <property type="project" value="UniProtKB-KW"/>
</dbReference>
<keyword evidence="2" id="KW-0963">Cytoplasm</keyword>
<evidence type="ECO:0000256" key="4">
    <source>
        <dbReference type="ARBA" id="ARBA00022723"/>
    </source>
</evidence>
<evidence type="ECO:0000256" key="2">
    <source>
        <dbReference type="ARBA" id="ARBA00022490"/>
    </source>
</evidence>
<dbReference type="Proteomes" id="UP000507695">
    <property type="component" value="Unassembled WGS sequence"/>
</dbReference>
<keyword evidence="5" id="KW-0255">Endonuclease</keyword>
<proteinExistence type="inferred from homology"/>
<name>A0A4P0YA43_KLEPN</name>
<comment type="similarity">
    <text evidence="1">Belongs to the RuvC family.</text>
</comment>
<keyword evidence="3" id="KW-0540">Nuclease</keyword>
<sequence length="97" mass="10605">MFEYAARQVKQTVVGIGSAEKSQVQHMVRTLLKLPANPQADCGGCAAIAITHCHVSQNAAQISETRLQSGAGGAYDNRKSGWISIQPFFMYRQILRP</sequence>
<evidence type="ECO:0000256" key="7">
    <source>
        <dbReference type="ARBA" id="ARBA00022801"/>
    </source>
</evidence>
<evidence type="ECO:0000256" key="9">
    <source>
        <dbReference type="ARBA" id="ARBA00023125"/>
    </source>
</evidence>
<organism evidence="12">
    <name type="scientific">Klebsiella pneumoniae</name>
    <dbReference type="NCBI Taxonomy" id="573"/>
    <lineage>
        <taxon>Bacteria</taxon>
        <taxon>Pseudomonadati</taxon>
        <taxon>Pseudomonadota</taxon>
        <taxon>Gammaproteobacteria</taxon>
        <taxon>Enterobacterales</taxon>
        <taxon>Enterobacteriaceae</taxon>
        <taxon>Klebsiella/Raoultella group</taxon>
        <taxon>Klebsiella</taxon>
        <taxon>Klebsiella pneumoniae complex</taxon>
    </lineage>
</organism>
<evidence type="ECO:0000256" key="5">
    <source>
        <dbReference type="ARBA" id="ARBA00022759"/>
    </source>
</evidence>
<dbReference type="InterPro" id="IPR012337">
    <property type="entry name" value="RNaseH-like_sf"/>
</dbReference>
<keyword evidence="10" id="KW-0233">DNA recombination</keyword>
<evidence type="ECO:0000256" key="6">
    <source>
        <dbReference type="ARBA" id="ARBA00022763"/>
    </source>
</evidence>
<gene>
    <name evidence="12" type="primary">ruvC</name>
    <name evidence="12" type="ORF">NCTC9183_04689</name>
</gene>
<keyword evidence="6" id="KW-0227">DNA damage</keyword>
<dbReference type="PANTHER" id="PTHR30194:SF3">
    <property type="entry name" value="CROSSOVER JUNCTION ENDODEOXYRIBONUCLEASE RUVC"/>
    <property type="match status" value="1"/>
</dbReference>
<dbReference type="InterPro" id="IPR036397">
    <property type="entry name" value="RNaseH_sf"/>
</dbReference>
<keyword evidence="4" id="KW-0479">Metal-binding</keyword>
<evidence type="ECO:0000256" key="3">
    <source>
        <dbReference type="ARBA" id="ARBA00022722"/>
    </source>
</evidence>
<evidence type="ECO:0000256" key="1">
    <source>
        <dbReference type="ARBA" id="ARBA00009518"/>
    </source>
</evidence>
<protein>
    <submittedName>
        <fullName evidence="12">Holliday junction resolvase</fullName>
        <ecNumber evidence="12">3.1.22.4</ecNumber>
    </submittedName>
</protein>
<dbReference type="EC" id="3.1.22.4" evidence="12"/>
<dbReference type="GO" id="GO:0004520">
    <property type="term" value="F:DNA endonuclease activity"/>
    <property type="evidence" value="ECO:0007669"/>
    <property type="project" value="InterPro"/>
</dbReference>
<dbReference type="AlphaFoldDB" id="A0A4P0YA43"/>
<keyword evidence="8" id="KW-0460">Magnesium</keyword>
<dbReference type="PRINTS" id="PR00696">
    <property type="entry name" value="RSOLVASERUVC"/>
</dbReference>
<keyword evidence="9" id="KW-0238">DNA-binding</keyword>
<accession>A0A4P0YA43</accession>
<dbReference type="Pfam" id="PF02075">
    <property type="entry name" value="RuvC"/>
    <property type="match status" value="1"/>
</dbReference>
<evidence type="ECO:0000256" key="10">
    <source>
        <dbReference type="ARBA" id="ARBA00023172"/>
    </source>
</evidence>